<evidence type="ECO:0000313" key="2">
    <source>
        <dbReference type="Proteomes" id="UP000286415"/>
    </source>
</evidence>
<proteinExistence type="predicted"/>
<evidence type="ECO:0000313" key="1">
    <source>
        <dbReference type="EMBL" id="KAG5441997.1"/>
    </source>
</evidence>
<sequence>MKMDSFINASMDIESPRDIEDPKSRVFFYMASDPSVSIREEQWDVTCGQDRKCSIKRGKLATVFVETPPLQRKFSSVVWKLLNGRTVILCVRWDIRLV</sequence>
<keyword evidence="2" id="KW-1185">Reference proteome</keyword>
<dbReference type="InParanoid" id="A0A3R7EYT7"/>
<comment type="caution">
    <text evidence="1">The sequence shown here is derived from an EMBL/GenBank/DDBJ whole genome shotgun (WGS) entry which is preliminary data.</text>
</comment>
<gene>
    <name evidence="1" type="ORF">CSKR_110745</name>
</gene>
<name>A0A3R7EYT7_CLOSI</name>
<accession>A0A3R7EYT7</accession>
<organism evidence="1 2">
    <name type="scientific">Clonorchis sinensis</name>
    <name type="common">Chinese liver fluke</name>
    <dbReference type="NCBI Taxonomy" id="79923"/>
    <lineage>
        <taxon>Eukaryota</taxon>
        <taxon>Metazoa</taxon>
        <taxon>Spiralia</taxon>
        <taxon>Lophotrochozoa</taxon>
        <taxon>Platyhelminthes</taxon>
        <taxon>Trematoda</taxon>
        <taxon>Digenea</taxon>
        <taxon>Opisthorchiida</taxon>
        <taxon>Opisthorchiata</taxon>
        <taxon>Opisthorchiidae</taxon>
        <taxon>Clonorchis</taxon>
    </lineage>
</organism>
<dbReference type="EMBL" id="NIRI02000076">
    <property type="protein sequence ID" value="KAG5441997.1"/>
    <property type="molecule type" value="Genomic_DNA"/>
</dbReference>
<dbReference type="AlphaFoldDB" id="A0A3R7EYT7"/>
<reference evidence="1 2" key="1">
    <citation type="journal article" date="2018" name="Biotechnol. Adv.">
        <title>Improved genomic resources and new bioinformatic workflow for the carcinogenic parasite Clonorchis sinensis: Biotechnological implications.</title>
        <authorList>
            <person name="Wang D."/>
            <person name="Korhonen P.K."/>
            <person name="Gasser R.B."/>
            <person name="Young N.D."/>
        </authorList>
    </citation>
    <scope>NUCLEOTIDE SEQUENCE [LARGE SCALE GENOMIC DNA]</scope>
    <source>
        <strain evidence="1">Cs-k2</strain>
    </source>
</reference>
<dbReference type="OrthoDB" id="10463287at2759"/>
<protein>
    <submittedName>
        <fullName evidence="1">Uncharacterized protein</fullName>
    </submittedName>
</protein>
<dbReference type="Proteomes" id="UP000286415">
    <property type="component" value="Unassembled WGS sequence"/>
</dbReference>
<reference evidence="1 2" key="2">
    <citation type="journal article" date="2021" name="Genomics">
        <title>High-quality reference genome for Clonorchis sinensis.</title>
        <authorList>
            <person name="Young N.D."/>
            <person name="Stroehlein A.J."/>
            <person name="Kinkar L."/>
            <person name="Wang T."/>
            <person name="Sohn W.M."/>
            <person name="Chang B.C.H."/>
            <person name="Kaur P."/>
            <person name="Weisz D."/>
            <person name="Dudchenko O."/>
            <person name="Aiden E.L."/>
            <person name="Korhonen P.K."/>
            <person name="Gasser R.B."/>
        </authorList>
    </citation>
    <scope>NUCLEOTIDE SEQUENCE [LARGE SCALE GENOMIC DNA]</scope>
    <source>
        <strain evidence="1">Cs-k2</strain>
    </source>
</reference>